<dbReference type="PANTHER" id="PTHR39583:SF2">
    <property type="entry name" value="TYPE II SECRETION SYSTEM PROTEIN J"/>
    <property type="match status" value="1"/>
</dbReference>
<keyword evidence="5" id="KW-0488">Methylation</keyword>
<evidence type="ECO:0000256" key="5">
    <source>
        <dbReference type="ARBA" id="ARBA00022481"/>
    </source>
</evidence>
<reference evidence="10" key="1">
    <citation type="submission" date="2022-09" db="EMBL/GenBank/DDBJ databases">
        <title>Tahibacter sp. nov., isolated from a fresh water.</title>
        <authorList>
            <person name="Baek J.H."/>
            <person name="Lee J.K."/>
            <person name="Kim J.M."/>
            <person name="Jeon C.O."/>
        </authorList>
    </citation>
    <scope>NUCLEOTIDE SEQUENCE</scope>
    <source>
        <strain evidence="10">W38</strain>
    </source>
</reference>
<keyword evidence="4" id="KW-1003">Cell membrane</keyword>
<evidence type="ECO:0000313" key="10">
    <source>
        <dbReference type="EMBL" id="UXI67565.1"/>
    </source>
</evidence>
<dbReference type="Gene3D" id="3.10.610.10">
    <property type="entry name" value="GSPII I/J protein-like"/>
    <property type="match status" value="1"/>
</dbReference>
<evidence type="ECO:0000256" key="8">
    <source>
        <dbReference type="ARBA" id="ARBA00022989"/>
    </source>
</evidence>
<dbReference type="PANTHER" id="PTHR39583">
    <property type="entry name" value="TYPE II SECRETION SYSTEM PROTEIN J-RELATED"/>
    <property type="match status" value="1"/>
</dbReference>
<comment type="subcellular location">
    <subcellularLocation>
        <location evidence="1">Cell inner membrane</location>
        <topology evidence="1">Single-pass membrane protein</topology>
    </subcellularLocation>
</comment>
<dbReference type="InterPro" id="IPR012902">
    <property type="entry name" value="N_methyl_site"/>
</dbReference>
<evidence type="ECO:0000256" key="7">
    <source>
        <dbReference type="ARBA" id="ARBA00022692"/>
    </source>
</evidence>
<protein>
    <recommendedName>
        <fullName evidence="3">Type II secretion system protein J</fullName>
    </recommendedName>
</protein>
<dbReference type="Pfam" id="PF11612">
    <property type="entry name" value="T2SSJ"/>
    <property type="match status" value="1"/>
</dbReference>
<keyword evidence="8" id="KW-1133">Transmembrane helix</keyword>
<evidence type="ECO:0000313" key="11">
    <source>
        <dbReference type="Proteomes" id="UP001064632"/>
    </source>
</evidence>
<proteinExistence type="inferred from homology"/>
<dbReference type="EMBL" id="CP104694">
    <property type="protein sequence ID" value="UXI67565.1"/>
    <property type="molecule type" value="Genomic_DNA"/>
</dbReference>
<evidence type="ECO:0000256" key="6">
    <source>
        <dbReference type="ARBA" id="ARBA00022519"/>
    </source>
</evidence>
<dbReference type="InterPro" id="IPR045584">
    <property type="entry name" value="Pilin-like"/>
</dbReference>
<dbReference type="SUPFAM" id="SSF54523">
    <property type="entry name" value="Pili subunits"/>
    <property type="match status" value="1"/>
</dbReference>
<keyword evidence="7" id="KW-0812">Transmembrane</keyword>
<gene>
    <name evidence="10" type="primary">gspJ</name>
    <name evidence="10" type="ORF">N4264_22960</name>
</gene>
<evidence type="ECO:0000256" key="3">
    <source>
        <dbReference type="ARBA" id="ARBA00021539"/>
    </source>
</evidence>
<keyword evidence="9" id="KW-0472">Membrane</keyword>
<dbReference type="Pfam" id="PF07963">
    <property type="entry name" value="N_methyl"/>
    <property type="match status" value="1"/>
</dbReference>
<evidence type="ECO:0000256" key="2">
    <source>
        <dbReference type="ARBA" id="ARBA00011084"/>
    </source>
</evidence>
<accession>A0ABY6BEN1</accession>
<dbReference type="InterPro" id="IPR051621">
    <property type="entry name" value="T2SS_protein_J"/>
</dbReference>
<evidence type="ECO:0000256" key="9">
    <source>
        <dbReference type="ARBA" id="ARBA00023136"/>
    </source>
</evidence>
<comment type="similarity">
    <text evidence="2">Belongs to the GSP J family.</text>
</comment>
<evidence type="ECO:0000256" key="1">
    <source>
        <dbReference type="ARBA" id="ARBA00004377"/>
    </source>
</evidence>
<sequence>MKAFRAHGFTLVEALVATAVFAIMSALAWGGLSAVIRSREALAAEQQDFTRTLRSVSVLERDLLSVVRRPVRDNYGAALPALKGDGDRIEFSHLGWGSPDSEARSSIERVGYLLDGKTLRRARYVVLDRAASTTPVMQTLRDGVTRFQLRYLNGGSNQWVDAWPPRDAKDTDLPRAIEFRLDIDGLGEVTRLIELLGPDVPPRVSP</sequence>
<keyword evidence="11" id="KW-1185">Reference proteome</keyword>
<dbReference type="NCBIfam" id="TIGR01711">
    <property type="entry name" value="gspJ"/>
    <property type="match status" value="1"/>
</dbReference>
<evidence type="ECO:0000256" key="4">
    <source>
        <dbReference type="ARBA" id="ARBA00022475"/>
    </source>
</evidence>
<keyword evidence="6" id="KW-0997">Cell inner membrane</keyword>
<name>A0ABY6BEN1_9GAMM</name>
<organism evidence="10 11">
    <name type="scientific">Tahibacter amnicola</name>
    <dbReference type="NCBI Taxonomy" id="2976241"/>
    <lineage>
        <taxon>Bacteria</taxon>
        <taxon>Pseudomonadati</taxon>
        <taxon>Pseudomonadota</taxon>
        <taxon>Gammaproteobacteria</taxon>
        <taxon>Lysobacterales</taxon>
        <taxon>Rhodanobacteraceae</taxon>
        <taxon>Tahibacter</taxon>
    </lineage>
</organism>
<dbReference type="RefSeq" id="WP_261694535.1">
    <property type="nucleotide sequence ID" value="NZ_CP104694.1"/>
</dbReference>
<dbReference type="PROSITE" id="PS00409">
    <property type="entry name" value="PROKAR_NTER_METHYL"/>
    <property type="match status" value="1"/>
</dbReference>
<dbReference type="Proteomes" id="UP001064632">
    <property type="component" value="Chromosome"/>
</dbReference>
<dbReference type="InterPro" id="IPR010055">
    <property type="entry name" value="T2SS_protein-GspJ"/>
</dbReference>
<dbReference type="NCBIfam" id="TIGR02532">
    <property type="entry name" value="IV_pilin_GFxxxE"/>
    <property type="match status" value="1"/>
</dbReference>
<dbReference type="Gene3D" id="2.10.70.20">
    <property type="entry name" value="gspk-gspi-gspj complex like domains"/>
    <property type="match status" value="1"/>
</dbReference>